<comment type="caution">
    <text evidence="2">The sequence shown here is derived from an EMBL/GenBank/DDBJ whole genome shotgun (WGS) entry which is preliminary data.</text>
</comment>
<proteinExistence type="predicted"/>
<dbReference type="Proteomes" id="UP000295176">
    <property type="component" value="Unassembled WGS sequence"/>
</dbReference>
<evidence type="ECO:0008006" key="4">
    <source>
        <dbReference type="Google" id="ProtNLM"/>
    </source>
</evidence>
<protein>
    <recommendedName>
        <fullName evidence="4">SAP domain-containing protein</fullName>
    </recommendedName>
</protein>
<evidence type="ECO:0000313" key="2">
    <source>
        <dbReference type="EMBL" id="TDP87849.1"/>
    </source>
</evidence>
<evidence type="ECO:0000313" key="3">
    <source>
        <dbReference type="Proteomes" id="UP000295176"/>
    </source>
</evidence>
<gene>
    <name evidence="2" type="ORF">C7957_1376</name>
</gene>
<evidence type="ECO:0000256" key="1">
    <source>
        <dbReference type="SAM" id="Phobius"/>
    </source>
</evidence>
<dbReference type="EMBL" id="SNXX01000037">
    <property type="protein sequence ID" value="TDP87849.1"/>
    <property type="molecule type" value="Genomic_DNA"/>
</dbReference>
<organism evidence="2 3">
    <name type="scientific">Halanaerobium saccharolyticum</name>
    <dbReference type="NCBI Taxonomy" id="43595"/>
    <lineage>
        <taxon>Bacteria</taxon>
        <taxon>Bacillati</taxon>
        <taxon>Bacillota</taxon>
        <taxon>Clostridia</taxon>
        <taxon>Halanaerobiales</taxon>
        <taxon>Halanaerobiaceae</taxon>
        <taxon>Halanaerobium</taxon>
    </lineage>
</organism>
<keyword evidence="1" id="KW-0812">Transmembrane</keyword>
<feature type="transmembrane region" description="Helical" evidence="1">
    <location>
        <begin position="139"/>
        <end position="162"/>
    </location>
</feature>
<dbReference type="RefSeq" id="WP_133531181.1">
    <property type="nucleotide sequence ID" value="NZ_SNXX01000037.1"/>
</dbReference>
<keyword evidence="1" id="KW-1133">Transmembrane helix</keyword>
<accession>A0A4R6RMF6</accession>
<reference evidence="2 3" key="1">
    <citation type="submission" date="2019-03" db="EMBL/GenBank/DDBJ databases">
        <title>Subsurface microbial communities from deep shales in Ohio and West Virginia, USA.</title>
        <authorList>
            <person name="Wrighton K."/>
        </authorList>
    </citation>
    <scope>NUCLEOTIDE SEQUENCE [LARGE SCALE GENOMIC DNA]</scope>
    <source>
        <strain evidence="2 3">MSL 7</strain>
    </source>
</reference>
<sequence>MPQQNLKDFLSTLTKNELIEIRQCWQFGGISQLNKTELIEALTERIKSQLRDWLKYQLPRNIKFLEKVIQVQPENKRVAVSFRDVLPEALYNFYYRGILDLIDDEEETSVRITADIAEQIEEIVNEAEFREQIKKNKEIITFVSGLLVYYGALGGIEIYNFYEKYYNKEESLDYLNLRELIIETYRSTDKIERYSYYYLDPGVISPEDIIDEIEMRSTVDYYLPRKKEILYAGRNEQEKLNSVQRKFKKMLIKNFSLFEPKADDILWEMMLDIKSDDSWWQLSCRDFFIQHSLNYDALSFGVIIGNTTLQFSVILVYNKYTVWFIVSYDNLY</sequence>
<name>A0A4R6RMF6_9FIRM</name>
<dbReference type="AlphaFoldDB" id="A0A4R6RMF6"/>
<keyword evidence="1" id="KW-0472">Membrane</keyword>